<sequence length="370" mass="39415">DLHKKYQLRRVINACGKMPPLGGAIVLPETASAAAEAMQHFFVLDELQAAAGRIIAEASGAESGCVTACTAAGITLGVAATMTGTDVAKVYQLPDTEGMANRVLIQKGHCVNYGQPITQAIRLAGARPVEVGVVNRCTRAELRHELERGHVTAIVHVESHHTVRHGWVELSLVAELAHEYDVPVIVDGAAQDLRLRQLIGAGADIVITSAHKFLCSTTGGVVAGRKDLIDAVYLQNRGIGRPMKAGKEAIVGAMAALEYRAKQDMAAWTAEQDRRVQRILDHLSSVSGLELGVDPDPNGCPFSRARLTPDPDVTGHTAESLTAALAEGDPTVVARDHHAGEGYIYLDAIEMTDDEIDIACGRVRQVLRAA</sequence>
<dbReference type="Gene3D" id="3.40.640.10">
    <property type="entry name" value="Type I PLP-dependent aspartate aminotransferase-like (Major domain)"/>
    <property type="match status" value="1"/>
</dbReference>
<evidence type="ECO:0000313" key="3">
    <source>
        <dbReference type="EMBL" id="SVA92638.1"/>
    </source>
</evidence>
<dbReference type="GO" id="GO:0030170">
    <property type="term" value="F:pyridoxal phosphate binding"/>
    <property type="evidence" value="ECO:0007669"/>
    <property type="project" value="InterPro"/>
</dbReference>
<evidence type="ECO:0008006" key="4">
    <source>
        <dbReference type="Google" id="ProtNLM"/>
    </source>
</evidence>
<comment type="cofactor">
    <cofactor evidence="1">
        <name>pyridoxal 5'-phosphate</name>
        <dbReference type="ChEBI" id="CHEBI:597326"/>
    </cofactor>
</comment>
<keyword evidence="2" id="KW-0663">Pyridoxal phosphate</keyword>
<dbReference type="PANTHER" id="PTHR32328">
    <property type="entry name" value="L-SERYL-TRNA(SEC) SELENIUM TRANSFERASE"/>
    <property type="match status" value="1"/>
</dbReference>
<dbReference type="InterPro" id="IPR015421">
    <property type="entry name" value="PyrdxlP-dep_Trfase_major"/>
</dbReference>
<reference evidence="3" key="1">
    <citation type="submission" date="2018-05" db="EMBL/GenBank/DDBJ databases">
        <authorList>
            <person name="Lanie J.A."/>
            <person name="Ng W.-L."/>
            <person name="Kazmierczak K.M."/>
            <person name="Andrzejewski T.M."/>
            <person name="Davidsen T.M."/>
            <person name="Wayne K.J."/>
            <person name="Tettelin H."/>
            <person name="Glass J.I."/>
            <person name="Rusch D."/>
            <person name="Podicherti R."/>
            <person name="Tsui H.-C.T."/>
            <person name="Winkler M.E."/>
        </authorList>
    </citation>
    <scope>NUCLEOTIDE SEQUENCE</scope>
</reference>
<dbReference type="SUPFAM" id="SSF53383">
    <property type="entry name" value="PLP-dependent transferases"/>
    <property type="match status" value="1"/>
</dbReference>
<dbReference type="GO" id="GO:0019346">
    <property type="term" value="P:transsulfuration"/>
    <property type="evidence" value="ECO:0007669"/>
    <property type="project" value="InterPro"/>
</dbReference>
<dbReference type="AlphaFoldDB" id="A0A381ZTL3"/>
<dbReference type="InterPro" id="IPR000277">
    <property type="entry name" value="Cys/Met-Metab_PyrdxlP-dep_enz"/>
</dbReference>
<name>A0A381ZTL3_9ZZZZ</name>
<dbReference type="Pfam" id="PF01053">
    <property type="entry name" value="Cys_Met_Meta_PP"/>
    <property type="match status" value="1"/>
</dbReference>
<accession>A0A381ZTL3</accession>
<evidence type="ECO:0000256" key="2">
    <source>
        <dbReference type="ARBA" id="ARBA00022898"/>
    </source>
</evidence>
<protein>
    <recommendedName>
        <fullName evidence="4">Aminotransferase class V domain-containing protein</fullName>
    </recommendedName>
</protein>
<dbReference type="EMBL" id="UINC01022626">
    <property type="protein sequence ID" value="SVA92638.1"/>
    <property type="molecule type" value="Genomic_DNA"/>
</dbReference>
<evidence type="ECO:0000256" key="1">
    <source>
        <dbReference type="ARBA" id="ARBA00001933"/>
    </source>
</evidence>
<feature type="non-terminal residue" evidence="3">
    <location>
        <position position="1"/>
    </location>
</feature>
<dbReference type="InterPro" id="IPR015424">
    <property type="entry name" value="PyrdxlP-dep_Trfase"/>
</dbReference>
<gene>
    <name evidence="3" type="ORF">METZ01_LOCUS145492</name>
</gene>
<proteinExistence type="predicted"/>
<organism evidence="3">
    <name type="scientific">marine metagenome</name>
    <dbReference type="NCBI Taxonomy" id="408172"/>
    <lineage>
        <taxon>unclassified sequences</taxon>
        <taxon>metagenomes</taxon>
        <taxon>ecological metagenomes</taxon>
    </lineage>
</organism>
<dbReference type="PANTHER" id="PTHR32328:SF0">
    <property type="entry name" value="L-SERYL-TRNA(SEC) SELENIUM TRANSFERASE"/>
    <property type="match status" value="1"/>
</dbReference>
<dbReference type="GO" id="GO:0004125">
    <property type="term" value="F:L-seryl-tRNA(Sec) selenium transferase activity"/>
    <property type="evidence" value="ECO:0007669"/>
    <property type="project" value="TreeGrafter"/>
</dbReference>